<evidence type="ECO:0000256" key="1">
    <source>
        <dbReference type="ARBA" id="ARBA00003330"/>
    </source>
</evidence>
<comment type="subcellular location">
    <subcellularLocation>
        <location evidence="15">Thylakoid</location>
    </subcellularLocation>
</comment>
<dbReference type="PROSITE" id="PS51352">
    <property type="entry name" value="THIOREDOXIN_2"/>
    <property type="match status" value="1"/>
</dbReference>
<keyword evidence="19" id="KW-1185">Reference proteome</keyword>
<keyword evidence="5" id="KW-0049">Antioxidant</keyword>
<dbReference type="OrthoDB" id="9812811at2"/>
<evidence type="ECO:0000256" key="8">
    <source>
        <dbReference type="ARBA" id="ARBA00023078"/>
    </source>
</evidence>
<dbReference type="PANTHER" id="PTHR42801">
    <property type="entry name" value="THIOREDOXIN-DEPENDENT PEROXIDE REDUCTASE"/>
    <property type="match status" value="1"/>
</dbReference>
<evidence type="ECO:0000256" key="7">
    <source>
        <dbReference type="ARBA" id="ARBA00023002"/>
    </source>
</evidence>
<comment type="function">
    <text evidence="1">Thiol-specific peroxidase that catalyzes the reduction of hydrogen peroxide and organic hydroperoxides to water and alcohols, respectively. Plays a role in cell protection against oxidative stress by detoxifying peroxides and as sensor of hydrogen peroxide-mediated signaling events.</text>
</comment>
<comment type="subunit">
    <text evidence="2">Monomer.</text>
</comment>
<dbReference type="InterPro" id="IPR000866">
    <property type="entry name" value="AhpC/TSA"/>
</dbReference>
<name>A0A5A5TC42_9CHLR</name>
<evidence type="ECO:0000256" key="5">
    <source>
        <dbReference type="ARBA" id="ARBA00022862"/>
    </source>
</evidence>
<keyword evidence="6" id="KW-0809">Transit peptide</keyword>
<reference evidence="18 19" key="1">
    <citation type="submission" date="2019-01" db="EMBL/GenBank/DDBJ databases">
        <title>Draft genome sequence of Dictyobacter sp. Uno17.</title>
        <authorList>
            <person name="Wang C.M."/>
            <person name="Zheng Y."/>
            <person name="Sakai Y."/>
            <person name="Abe K."/>
            <person name="Yokota A."/>
            <person name="Yabe S."/>
        </authorList>
    </citation>
    <scope>NUCLEOTIDE SEQUENCE [LARGE SCALE GENOMIC DNA]</scope>
    <source>
        <strain evidence="18 19">Uno17</strain>
    </source>
</reference>
<proteinExistence type="inferred from homology"/>
<comment type="caution">
    <text evidence="18">The sequence shown here is derived from an EMBL/GenBank/DDBJ whole genome shotgun (WGS) entry which is preliminary data.</text>
</comment>
<sequence>MSTQAADGGIKVGDIAPDFSLPTQDGKQVSLKDFQGKEAVVLYFYPKDDTPGCTAEACTFRDSYEAFKDVGAEVIGISSDDTASHQQFASKYKLPFILVSDNGAAVRKRYGVKDENTEKFGVLPGRVTFVIGKDGIVLHVFSSLFSPEKHITEAITILKANDK</sequence>
<dbReference type="EMBL" id="BIXY01000029">
    <property type="protein sequence ID" value="GCF08716.1"/>
    <property type="molecule type" value="Genomic_DNA"/>
</dbReference>
<evidence type="ECO:0000256" key="10">
    <source>
        <dbReference type="ARBA" id="ARBA00023284"/>
    </source>
</evidence>
<feature type="domain" description="Thioredoxin" evidence="17">
    <location>
        <begin position="10"/>
        <end position="163"/>
    </location>
</feature>
<evidence type="ECO:0000313" key="19">
    <source>
        <dbReference type="Proteomes" id="UP000322530"/>
    </source>
</evidence>
<evidence type="ECO:0000256" key="11">
    <source>
        <dbReference type="ARBA" id="ARBA00032824"/>
    </source>
</evidence>
<keyword evidence="7" id="KW-0560">Oxidoreductase</keyword>
<dbReference type="SUPFAM" id="SSF52833">
    <property type="entry name" value="Thioredoxin-like"/>
    <property type="match status" value="1"/>
</dbReference>
<dbReference type="PANTHER" id="PTHR42801:SF4">
    <property type="entry name" value="AHPC_TSA FAMILY PROTEIN"/>
    <property type="match status" value="1"/>
</dbReference>
<evidence type="ECO:0000256" key="15">
    <source>
        <dbReference type="ARBA" id="ARBA00060385"/>
    </source>
</evidence>
<dbReference type="GO" id="GO:0034599">
    <property type="term" value="P:cellular response to oxidative stress"/>
    <property type="evidence" value="ECO:0007669"/>
    <property type="project" value="TreeGrafter"/>
</dbReference>
<dbReference type="PIRSF" id="PIRSF000239">
    <property type="entry name" value="AHPC"/>
    <property type="match status" value="1"/>
</dbReference>
<dbReference type="FunFam" id="3.40.30.10:FF:000122">
    <property type="entry name" value="Peroxiredoxin Q chloroplastic"/>
    <property type="match status" value="1"/>
</dbReference>
<keyword evidence="4" id="KW-0575">Peroxidase</keyword>
<evidence type="ECO:0000256" key="4">
    <source>
        <dbReference type="ARBA" id="ARBA00022559"/>
    </source>
</evidence>
<dbReference type="GO" id="GO:0009579">
    <property type="term" value="C:thylakoid"/>
    <property type="evidence" value="ECO:0007669"/>
    <property type="project" value="UniProtKB-SubCell"/>
</dbReference>
<dbReference type="InterPro" id="IPR013766">
    <property type="entry name" value="Thioredoxin_domain"/>
</dbReference>
<evidence type="ECO:0000256" key="14">
    <source>
        <dbReference type="ARBA" id="ARBA00049091"/>
    </source>
</evidence>
<protein>
    <recommendedName>
        <fullName evidence="3">thioredoxin-dependent peroxiredoxin</fullName>
        <ecNumber evidence="3">1.11.1.24</ecNumber>
    </recommendedName>
    <alternativeName>
        <fullName evidence="13">Bacterioferritin comigratory protein</fullName>
    </alternativeName>
    <alternativeName>
        <fullName evidence="11">Thioredoxin peroxidase</fullName>
    </alternativeName>
</protein>
<dbReference type="GO" id="GO:0045454">
    <property type="term" value="P:cell redox homeostasis"/>
    <property type="evidence" value="ECO:0007669"/>
    <property type="project" value="TreeGrafter"/>
</dbReference>
<evidence type="ECO:0000256" key="13">
    <source>
        <dbReference type="ARBA" id="ARBA00041373"/>
    </source>
</evidence>
<accession>A0A5A5TC42</accession>
<feature type="active site" description="Cysteine sulfenic acid (-SOH) intermediate; for peroxidase activity" evidence="16">
    <location>
        <position position="53"/>
    </location>
</feature>
<keyword evidence="10" id="KW-0676">Redox-active center</keyword>
<dbReference type="AlphaFoldDB" id="A0A5A5TC42"/>
<dbReference type="InterPro" id="IPR036249">
    <property type="entry name" value="Thioredoxin-like_sf"/>
</dbReference>
<comment type="similarity">
    <text evidence="12">Belongs to the peroxiredoxin family. BCP/PrxQ subfamily.</text>
</comment>
<evidence type="ECO:0000256" key="2">
    <source>
        <dbReference type="ARBA" id="ARBA00011245"/>
    </source>
</evidence>
<evidence type="ECO:0000313" key="18">
    <source>
        <dbReference type="EMBL" id="GCF08716.1"/>
    </source>
</evidence>
<dbReference type="CDD" id="cd03017">
    <property type="entry name" value="PRX_BCP"/>
    <property type="match status" value="1"/>
</dbReference>
<keyword evidence="9" id="KW-1015">Disulfide bond</keyword>
<evidence type="ECO:0000256" key="6">
    <source>
        <dbReference type="ARBA" id="ARBA00022946"/>
    </source>
</evidence>
<evidence type="ECO:0000256" key="16">
    <source>
        <dbReference type="PIRSR" id="PIRSR000239-1"/>
    </source>
</evidence>
<dbReference type="RefSeq" id="WP_149401695.1">
    <property type="nucleotide sequence ID" value="NZ_BIXY01000029.1"/>
</dbReference>
<evidence type="ECO:0000256" key="12">
    <source>
        <dbReference type="ARBA" id="ARBA00038489"/>
    </source>
</evidence>
<organism evidence="18 19">
    <name type="scientific">Dictyobacter arantiisoli</name>
    <dbReference type="NCBI Taxonomy" id="2014874"/>
    <lineage>
        <taxon>Bacteria</taxon>
        <taxon>Bacillati</taxon>
        <taxon>Chloroflexota</taxon>
        <taxon>Ktedonobacteria</taxon>
        <taxon>Ktedonobacterales</taxon>
        <taxon>Dictyobacteraceae</taxon>
        <taxon>Dictyobacter</taxon>
    </lineage>
</organism>
<comment type="catalytic activity">
    <reaction evidence="14">
        <text>a hydroperoxide + [thioredoxin]-dithiol = an alcohol + [thioredoxin]-disulfide + H2O</text>
        <dbReference type="Rhea" id="RHEA:62620"/>
        <dbReference type="Rhea" id="RHEA-COMP:10698"/>
        <dbReference type="Rhea" id="RHEA-COMP:10700"/>
        <dbReference type="ChEBI" id="CHEBI:15377"/>
        <dbReference type="ChEBI" id="CHEBI:29950"/>
        <dbReference type="ChEBI" id="CHEBI:30879"/>
        <dbReference type="ChEBI" id="CHEBI:35924"/>
        <dbReference type="ChEBI" id="CHEBI:50058"/>
        <dbReference type="EC" id="1.11.1.24"/>
    </reaction>
</comment>
<dbReference type="InterPro" id="IPR024706">
    <property type="entry name" value="Peroxiredoxin_AhpC-typ"/>
</dbReference>
<evidence type="ECO:0000256" key="3">
    <source>
        <dbReference type="ARBA" id="ARBA00013017"/>
    </source>
</evidence>
<keyword evidence="8" id="KW-0793">Thylakoid</keyword>
<dbReference type="Proteomes" id="UP000322530">
    <property type="component" value="Unassembled WGS sequence"/>
</dbReference>
<dbReference type="GO" id="GO:0008379">
    <property type="term" value="F:thioredoxin peroxidase activity"/>
    <property type="evidence" value="ECO:0007669"/>
    <property type="project" value="TreeGrafter"/>
</dbReference>
<dbReference type="InterPro" id="IPR050924">
    <property type="entry name" value="Peroxiredoxin_BCP/PrxQ"/>
</dbReference>
<evidence type="ECO:0000259" key="17">
    <source>
        <dbReference type="PROSITE" id="PS51352"/>
    </source>
</evidence>
<gene>
    <name evidence="18" type="ORF">KDI_22800</name>
</gene>
<dbReference type="Pfam" id="PF00578">
    <property type="entry name" value="AhpC-TSA"/>
    <property type="match status" value="1"/>
</dbReference>
<dbReference type="GO" id="GO:0005737">
    <property type="term" value="C:cytoplasm"/>
    <property type="evidence" value="ECO:0007669"/>
    <property type="project" value="TreeGrafter"/>
</dbReference>
<dbReference type="EC" id="1.11.1.24" evidence="3"/>
<dbReference type="Gene3D" id="3.40.30.10">
    <property type="entry name" value="Glutaredoxin"/>
    <property type="match status" value="1"/>
</dbReference>
<evidence type="ECO:0000256" key="9">
    <source>
        <dbReference type="ARBA" id="ARBA00023157"/>
    </source>
</evidence>